<evidence type="ECO:0000313" key="8">
    <source>
        <dbReference type="EMBL" id="MCR6095039.1"/>
    </source>
</evidence>
<dbReference type="Pfam" id="PF21317">
    <property type="entry name" value="BetaGal_ABD_1"/>
    <property type="match status" value="1"/>
</dbReference>
<dbReference type="InterPro" id="IPR048912">
    <property type="entry name" value="BetaGal1-like_ABD1"/>
</dbReference>
<dbReference type="GO" id="GO:0004565">
    <property type="term" value="F:beta-galactosidase activity"/>
    <property type="evidence" value="ECO:0007669"/>
    <property type="project" value="InterPro"/>
</dbReference>
<dbReference type="InterPro" id="IPR026283">
    <property type="entry name" value="B-gal_1-like"/>
</dbReference>
<dbReference type="Gene3D" id="3.20.20.80">
    <property type="entry name" value="Glycosidases"/>
    <property type="match status" value="1"/>
</dbReference>
<dbReference type="PIRSF" id="PIRSF006336">
    <property type="entry name" value="B-gal"/>
    <property type="match status" value="1"/>
</dbReference>
<dbReference type="Pfam" id="PF21467">
    <property type="entry name" value="BetaGal_gal-bd"/>
    <property type="match status" value="1"/>
</dbReference>
<dbReference type="PRINTS" id="PR00742">
    <property type="entry name" value="GLHYDRLASE35"/>
</dbReference>
<name>A0A9Q4AYI0_SALAG</name>
<keyword evidence="3" id="KW-0326">Glycosidase</keyword>
<dbReference type="GO" id="GO:0005975">
    <property type="term" value="P:carbohydrate metabolic process"/>
    <property type="evidence" value="ECO:0007669"/>
    <property type="project" value="InterPro"/>
</dbReference>
<feature type="domain" description="Beta-galactosidase 1-like first all-beta" evidence="6">
    <location>
        <begin position="365"/>
        <end position="474"/>
    </location>
</feature>
<evidence type="ECO:0000313" key="9">
    <source>
        <dbReference type="Proteomes" id="UP001057753"/>
    </source>
</evidence>
<organism evidence="8 9">
    <name type="scientific">Salipaludibacillus agaradhaerens</name>
    <name type="common">Bacillus agaradhaerens</name>
    <dbReference type="NCBI Taxonomy" id="76935"/>
    <lineage>
        <taxon>Bacteria</taxon>
        <taxon>Bacillati</taxon>
        <taxon>Bacillota</taxon>
        <taxon>Bacilli</taxon>
        <taxon>Bacillales</taxon>
        <taxon>Bacillaceae</taxon>
    </lineage>
</organism>
<dbReference type="SUPFAM" id="SSF49785">
    <property type="entry name" value="Galactose-binding domain-like"/>
    <property type="match status" value="1"/>
</dbReference>
<dbReference type="PANTHER" id="PTHR23421">
    <property type="entry name" value="BETA-GALACTOSIDASE RELATED"/>
    <property type="match status" value="1"/>
</dbReference>
<dbReference type="InterPro" id="IPR001944">
    <property type="entry name" value="Glycoside_Hdrlase_35"/>
</dbReference>
<evidence type="ECO:0000256" key="2">
    <source>
        <dbReference type="ARBA" id="ARBA00022801"/>
    </source>
</evidence>
<protein>
    <submittedName>
        <fullName evidence="8">Beta-galactosidase</fullName>
    </submittedName>
</protein>
<dbReference type="Gene3D" id="2.60.120.260">
    <property type="entry name" value="Galactose-binding domain-like"/>
    <property type="match status" value="2"/>
</dbReference>
<sequence length="574" mass="66585">MLTTDKDQFLLNGEPFRILSGSIHYFRVVPGYWRDRLKKLKACGLNTVETYIPWNFHEPNKRDFRFEGMRDIEAFIKEADALGLYVILRPSPYICAEWEMGGLPAWLLKDRDMMLRCADPSYLQHVKEYYDVLLPKLATYQYSKGGPVIAFQIENEYGAYGNDKAYLKAIKRMYEAHGIQELLFTSDGPDMIKAGSLDNVLTTLNFGSKVKEAYEQLEDYKPGIPKLCAEFWIGWFDSWGNPHHTREADNTGDVFNDMLEAGGSVNFYMFHGGTNFHFYNGANHYQTYEPTITSYDYDALLTESGDITEKYRNVHEVLQNYHSQLEPLPTFKTERLGPQTIKMTRSVSIFDTLPSVSRRLQSKAPLSMEQADQAYGYMLYRTQVPGKGAYTIDLEPIRDRAYLYINGEFKKTFYRNDKIKEITLDFPNEVNIFEIFVENMGRVNYGKYLKDRKGLIDNIWINNQYMFDWEMYAIELEDFSLDFSDQTETRFPKFYTGEVTLDHPKDTFINLDGWKKGNVFVNGFNLGRYWEVGPQKTLYLPGPLLVKGVNTLCVLELEGTTTDHILFTDQPNLG</sequence>
<dbReference type="Proteomes" id="UP001057753">
    <property type="component" value="Unassembled WGS sequence"/>
</dbReference>
<dbReference type="InterPro" id="IPR019801">
    <property type="entry name" value="Glyco_hydro_35_CS"/>
</dbReference>
<evidence type="ECO:0000259" key="6">
    <source>
        <dbReference type="Pfam" id="PF21317"/>
    </source>
</evidence>
<reference evidence="8" key="1">
    <citation type="submission" date="2020-06" db="EMBL/GenBank/DDBJ databases">
        <title>Insight into the genomes of haloalkaliphilic bacilli from Kenyan soda lakes.</title>
        <authorList>
            <person name="Mwirichia R."/>
            <person name="Villamizar G.C."/>
            <person name="Poehlein A."/>
            <person name="Mugweru J."/>
            <person name="Kipnyargis A."/>
            <person name="Kiplimo D."/>
            <person name="Orwa P."/>
            <person name="Daniel R."/>
        </authorList>
    </citation>
    <scope>NUCLEOTIDE SEQUENCE</scope>
    <source>
        <strain evidence="8">B1096_S55</strain>
    </source>
</reference>
<evidence type="ECO:0000256" key="4">
    <source>
        <dbReference type="PIRSR" id="PIRSR006336-1"/>
    </source>
</evidence>
<keyword evidence="2" id="KW-0378">Hydrolase</keyword>
<dbReference type="FunFam" id="3.20.20.80:FF:000115">
    <property type="entry name" value="Beta-galactosidase"/>
    <property type="match status" value="1"/>
</dbReference>
<dbReference type="InterPro" id="IPR048913">
    <property type="entry name" value="BetaGal_gal-bd"/>
</dbReference>
<accession>A0A9Q4AYI0</accession>
<comment type="caution">
    <text evidence="8">The sequence shown here is derived from an EMBL/GenBank/DDBJ whole genome shotgun (WGS) entry which is preliminary data.</text>
</comment>
<keyword evidence="9" id="KW-1185">Reference proteome</keyword>
<evidence type="ECO:0000259" key="7">
    <source>
        <dbReference type="Pfam" id="PF21467"/>
    </source>
</evidence>
<dbReference type="AlphaFoldDB" id="A0A9Q4AYI0"/>
<dbReference type="PROSITE" id="PS01182">
    <property type="entry name" value="GLYCOSYL_HYDROL_F35"/>
    <property type="match status" value="1"/>
</dbReference>
<dbReference type="SUPFAM" id="SSF51445">
    <property type="entry name" value="(Trans)glycosidases"/>
    <property type="match status" value="1"/>
</dbReference>
<evidence type="ECO:0000256" key="1">
    <source>
        <dbReference type="ARBA" id="ARBA00009809"/>
    </source>
</evidence>
<dbReference type="EMBL" id="JABXYM010000001">
    <property type="protein sequence ID" value="MCR6095039.1"/>
    <property type="molecule type" value="Genomic_DNA"/>
</dbReference>
<feature type="domain" description="Glycoside hydrolase 35 catalytic" evidence="5">
    <location>
        <begin position="8"/>
        <end position="320"/>
    </location>
</feature>
<dbReference type="InterPro" id="IPR031330">
    <property type="entry name" value="Gly_Hdrlase_35_cat"/>
</dbReference>
<dbReference type="InterPro" id="IPR017853">
    <property type="entry name" value="GH"/>
</dbReference>
<dbReference type="Pfam" id="PF01301">
    <property type="entry name" value="Glyco_hydro_35"/>
    <property type="match status" value="1"/>
</dbReference>
<feature type="active site" description="Nucleophile" evidence="4">
    <location>
        <position position="230"/>
    </location>
</feature>
<proteinExistence type="inferred from homology"/>
<dbReference type="InterPro" id="IPR008979">
    <property type="entry name" value="Galactose-bd-like_sf"/>
</dbReference>
<feature type="domain" description="Beta-galactosidase galactose-binding" evidence="7">
    <location>
        <begin position="492"/>
        <end position="550"/>
    </location>
</feature>
<comment type="similarity">
    <text evidence="1">Belongs to the glycosyl hydrolase 35 family.</text>
</comment>
<gene>
    <name evidence="8" type="ORF">HXA33_00565</name>
</gene>
<evidence type="ECO:0000259" key="5">
    <source>
        <dbReference type="Pfam" id="PF01301"/>
    </source>
</evidence>
<feature type="active site" description="Proton donor" evidence="4">
    <location>
        <position position="156"/>
    </location>
</feature>
<evidence type="ECO:0000256" key="3">
    <source>
        <dbReference type="ARBA" id="ARBA00023295"/>
    </source>
</evidence>